<proteinExistence type="inferred from homology"/>
<feature type="binding site" evidence="5">
    <location>
        <position position="317"/>
    </location>
    <ligand>
        <name>phosphoenolpyruvate</name>
        <dbReference type="ChEBI" id="CHEBI:58702"/>
    </ligand>
</feature>
<dbReference type="GO" id="GO:0009423">
    <property type="term" value="P:chorismate biosynthetic process"/>
    <property type="evidence" value="ECO:0007669"/>
    <property type="project" value="UniProtKB-UniPathway"/>
</dbReference>
<dbReference type="PANTHER" id="PTHR21337">
    <property type="entry name" value="PHOSPHO-2-DEHYDRO-3-DEOXYHEPTONATE ALDOLASE 1, 2"/>
    <property type="match status" value="1"/>
</dbReference>
<gene>
    <name evidence="7" type="ORF">BDZ90DRAFT_59447</name>
</gene>
<dbReference type="AlphaFoldDB" id="A0A316UK65"/>
<evidence type="ECO:0000256" key="5">
    <source>
        <dbReference type="PIRSR" id="PIRSR602480-1"/>
    </source>
</evidence>
<dbReference type="GO" id="GO:0008652">
    <property type="term" value="P:amino acid biosynthetic process"/>
    <property type="evidence" value="ECO:0007669"/>
    <property type="project" value="UniProtKB-KW"/>
</dbReference>
<dbReference type="PANTHER" id="PTHR21337:SF0">
    <property type="entry name" value="PHOSPHO-2-DEHYDRO-3-DEOXYHEPTONATE ALDOLASE"/>
    <property type="match status" value="1"/>
</dbReference>
<dbReference type="OrthoDB" id="2338at2759"/>
<dbReference type="SUPFAM" id="SSF51569">
    <property type="entry name" value="Aldolase"/>
    <property type="match status" value="1"/>
</dbReference>
<keyword evidence="8" id="KW-1185">Reference proteome</keyword>
<evidence type="ECO:0000256" key="4">
    <source>
        <dbReference type="ARBA" id="ARBA00047508"/>
    </source>
</evidence>
<dbReference type="Pfam" id="PF01474">
    <property type="entry name" value="DAHP_synth_2"/>
    <property type="match status" value="1"/>
</dbReference>
<dbReference type="RefSeq" id="XP_025360304.1">
    <property type="nucleotide sequence ID" value="XM_025509709.1"/>
</dbReference>
<comment type="catalytic activity">
    <reaction evidence="4 6">
        <text>D-erythrose 4-phosphate + phosphoenolpyruvate + H2O = 7-phospho-2-dehydro-3-deoxy-D-arabino-heptonate + phosphate</text>
        <dbReference type="Rhea" id="RHEA:14717"/>
        <dbReference type="ChEBI" id="CHEBI:15377"/>
        <dbReference type="ChEBI" id="CHEBI:16897"/>
        <dbReference type="ChEBI" id="CHEBI:43474"/>
        <dbReference type="ChEBI" id="CHEBI:58394"/>
        <dbReference type="ChEBI" id="CHEBI:58702"/>
        <dbReference type="EC" id="2.5.1.54"/>
    </reaction>
</comment>
<keyword evidence="5" id="KW-0464">Manganese</keyword>
<dbReference type="UniPathway" id="UPA00053">
    <property type="reaction ID" value="UER00084"/>
</dbReference>
<feature type="binding site" evidence="5">
    <location>
        <position position="115"/>
    </location>
    <ligand>
        <name>phosphoenolpyruvate</name>
        <dbReference type="ChEBI" id="CHEBI:58702"/>
    </ligand>
</feature>
<keyword evidence="5" id="KW-0170">Cobalt</keyword>
<evidence type="ECO:0000256" key="6">
    <source>
        <dbReference type="RuleBase" id="RU363071"/>
    </source>
</evidence>
<dbReference type="GO" id="GO:0003849">
    <property type="term" value="F:3-deoxy-7-phosphoheptulonate synthase activity"/>
    <property type="evidence" value="ECO:0007669"/>
    <property type="project" value="UniProtKB-EC"/>
</dbReference>
<keyword evidence="6" id="KW-0028">Amino-acid biosynthesis</keyword>
<accession>A0A316UK65</accession>
<dbReference type="InterPro" id="IPR013785">
    <property type="entry name" value="Aldolase_TIM"/>
</dbReference>
<feature type="binding site" evidence="5">
    <location>
        <position position="382"/>
    </location>
    <ligand>
        <name>Mn(2+)</name>
        <dbReference type="ChEBI" id="CHEBI:29035"/>
    </ligand>
</feature>
<comment type="cofactor">
    <cofactor evidence="5">
        <name>Mn(2+)</name>
        <dbReference type="ChEBI" id="CHEBI:29035"/>
    </cofactor>
    <cofactor evidence="5">
        <name>Co(2+)</name>
        <dbReference type="ChEBI" id="CHEBI:48828"/>
    </cofactor>
    <cofactor evidence="5">
        <name>Cd(2+)</name>
        <dbReference type="ChEBI" id="CHEBI:48775"/>
    </cofactor>
    <text evidence="5">Binds 1 divalent cation per subunit. The enzyme is active with manganese, cobalt or cadmium ions.</text>
</comment>
<organism evidence="7 8">
    <name type="scientific">Jaminaea rosea</name>
    <dbReference type="NCBI Taxonomy" id="1569628"/>
    <lineage>
        <taxon>Eukaryota</taxon>
        <taxon>Fungi</taxon>
        <taxon>Dikarya</taxon>
        <taxon>Basidiomycota</taxon>
        <taxon>Ustilaginomycotina</taxon>
        <taxon>Exobasidiomycetes</taxon>
        <taxon>Microstromatales</taxon>
        <taxon>Microstromatales incertae sedis</taxon>
        <taxon>Jaminaea</taxon>
    </lineage>
</organism>
<dbReference type="EMBL" id="KZ819674">
    <property type="protein sequence ID" value="PWN25692.1"/>
    <property type="molecule type" value="Genomic_DNA"/>
</dbReference>
<evidence type="ECO:0000313" key="7">
    <source>
        <dbReference type="EMBL" id="PWN25692.1"/>
    </source>
</evidence>
<dbReference type="EC" id="2.5.1.54" evidence="6"/>
<protein>
    <recommendedName>
        <fullName evidence="6">Phospho-2-dehydro-3-deoxyheptonate aldolase</fullName>
        <ecNumber evidence="6">2.5.1.54</ecNumber>
    </recommendedName>
</protein>
<evidence type="ECO:0000256" key="1">
    <source>
        <dbReference type="ARBA" id="ARBA00004688"/>
    </source>
</evidence>
<dbReference type="GO" id="GO:0009073">
    <property type="term" value="P:aromatic amino acid family biosynthetic process"/>
    <property type="evidence" value="ECO:0007669"/>
    <property type="project" value="UniProtKB-KW"/>
</dbReference>
<dbReference type="Gene3D" id="3.20.20.70">
    <property type="entry name" value="Aldolase class I"/>
    <property type="match status" value="1"/>
</dbReference>
<keyword evidence="3 6" id="KW-0808">Transferase</keyword>
<comment type="pathway">
    <text evidence="1 6">Metabolic intermediate biosynthesis; chorismate biosynthesis; chorismate from D-erythrose 4-phosphate and phosphoenolpyruvate: step 1/7.</text>
</comment>
<dbReference type="InterPro" id="IPR002480">
    <property type="entry name" value="DAHP_synth_2"/>
</dbReference>
<evidence type="ECO:0000313" key="8">
    <source>
        <dbReference type="Proteomes" id="UP000245884"/>
    </source>
</evidence>
<dbReference type="GeneID" id="37031532"/>
<dbReference type="Proteomes" id="UP000245884">
    <property type="component" value="Unassembled WGS sequence"/>
</dbReference>
<evidence type="ECO:0000256" key="2">
    <source>
        <dbReference type="ARBA" id="ARBA00008911"/>
    </source>
</evidence>
<sequence length="498" mass="54421">MVSSASPSPGAWTPTSWRTRPVAQSVSYPSASHLSNTLHRLSTLPGLVTPHSIHSLSTHLTSVAAGRAFLLQAGDCAELFADCREDKIAAKLRLILMMSLVIVWGARMPVVRVGRIAGQYGKPRSKDKEMVEMESGEKKEVLTFRGDNVNGFSPSDRTPDPERLLQAYFHSSATLNHIHGLLSSGFADLHAPLDFSFDHVRDEALKRDYRQIVESITDSLDFMGTIGADPSSAGGSSSSLSSVDYYTSHEGLILEYEESLTRLHTSSSSQSSSSSRAPTAGYYNLSAHMLWLGDRTRDLNGAHVEYFRGIKNPIGIKVGPSMQPEELVRLLEIVDPDVTPGRVTLIGRFGASKIESHLPPLIRAVQSSRHASSIIWISDPMHGNTISPPSHPDIKTRLFTSIVSELSASFRIHASLGSRLSGAHLELTGEVDESGQSVTECMGGSMELGEEMLRERYLTHCDPRLNAEQGLDVAFLVSRELRERRLQGSRKPSPSRGA</sequence>
<keyword evidence="5" id="KW-0104">Cadmium</keyword>
<reference evidence="7 8" key="1">
    <citation type="journal article" date="2018" name="Mol. Biol. Evol.">
        <title>Broad Genomic Sampling Reveals a Smut Pathogenic Ancestry of the Fungal Clade Ustilaginomycotina.</title>
        <authorList>
            <person name="Kijpornyongpan T."/>
            <person name="Mondo S.J."/>
            <person name="Barry K."/>
            <person name="Sandor L."/>
            <person name="Lee J."/>
            <person name="Lipzen A."/>
            <person name="Pangilinan J."/>
            <person name="LaButti K."/>
            <person name="Hainaut M."/>
            <person name="Henrissat B."/>
            <person name="Grigoriev I.V."/>
            <person name="Spatafora J.W."/>
            <person name="Aime M.C."/>
        </authorList>
    </citation>
    <scope>NUCLEOTIDE SEQUENCE [LARGE SCALE GENOMIC DNA]</scope>
    <source>
        <strain evidence="7 8">MCA 5214</strain>
    </source>
</reference>
<feature type="binding site" evidence="5">
    <location>
        <position position="76"/>
    </location>
    <ligand>
        <name>Mn(2+)</name>
        <dbReference type="ChEBI" id="CHEBI:29035"/>
    </ligand>
</feature>
<feature type="binding site" evidence="5">
    <location>
        <position position="462"/>
    </location>
    <ligand>
        <name>Mn(2+)</name>
        <dbReference type="ChEBI" id="CHEBI:29035"/>
    </ligand>
</feature>
<keyword evidence="6" id="KW-0057">Aromatic amino acid biosynthesis</keyword>
<feature type="binding site" evidence="5">
    <location>
        <position position="348"/>
    </location>
    <ligand>
        <name>phosphoenolpyruvate</name>
        <dbReference type="ChEBI" id="CHEBI:58702"/>
    </ligand>
</feature>
<evidence type="ECO:0000256" key="3">
    <source>
        <dbReference type="ARBA" id="ARBA00022679"/>
    </source>
</evidence>
<comment type="similarity">
    <text evidence="2 6">Belongs to the class-II DAHP synthase family.</text>
</comment>
<feature type="binding site" evidence="5">
    <location>
        <position position="426"/>
    </location>
    <ligand>
        <name>Mn(2+)</name>
        <dbReference type="ChEBI" id="CHEBI:29035"/>
    </ligand>
</feature>
<dbReference type="STRING" id="1569628.A0A316UK65"/>
<name>A0A316UK65_9BASI</name>